<dbReference type="EMBL" id="CP003557">
    <property type="protein sequence ID" value="AFN73523.1"/>
    <property type="molecule type" value="Genomic_DNA"/>
</dbReference>
<reference evidence="2 3" key="1">
    <citation type="journal article" date="2013" name="PLoS ONE">
        <title>Genomic analysis of Melioribacter roseus, facultatively anaerobic organotrophic bacterium representing a novel deep lineage within Bacteriodetes/Chlorobi group.</title>
        <authorList>
            <person name="Kadnikov V.V."/>
            <person name="Mardanov A.V."/>
            <person name="Podosokorskaya O.A."/>
            <person name="Gavrilov S.N."/>
            <person name="Kublanov I.V."/>
            <person name="Beletsky A.V."/>
            <person name="Bonch-Osmolovskaya E.A."/>
            <person name="Ravin N.V."/>
        </authorList>
    </citation>
    <scope>NUCLEOTIDE SEQUENCE [LARGE SCALE GENOMIC DNA]</scope>
    <source>
        <strain evidence="3">JCM 17771 / P3M-2</strain>
    </source>
</reference>
<comment type="similarity">
    <text evidence="1">Belongs to the bactofilin family.</text>
</comment>
<proteinExistence type="inferred from homology"/>
<evidence type="ECO:0000256" key="1">
    <source>
        <dbReference type="ARBA" id="ARBA00044755"/>
    </source>
</evidence>
<protein>
    <recommendedName>
        <fullName evidence="4">Integral membrane protein CcmA involved in cell shape determination</fullName>
    </recommendedName>
</protein>
<dbReference type="PANTHER" id="PTHR35024:SF4">
    <property type="entry name" value="POLYMER-FORMING CYTOSKELETAL PROTEIN"/>
    <property type="match status" value="1"/>
</dbReference>
<dbReference type="KEGG" id="mro:MROS_0279"/>
<dbReference type="eggNOG" id="COG1664">
    <property type="taxonomic scope" value="Bacteria"/>
</dbReference>
<dbReference type="HOGENOM" id="CLU_072799_6_5_10"/>
<dbReference type="AlphaFoldDB" id="I6ZWT7"/>
<accession>I6ZWT7</accession>
<dbReference type="OrthoDB" id="5432602at2"/>
<dbReference type="RefSeq" id="WP_014854960.1">
    <property type="nucleotide sequence ID" value="NC_018178.1"/>
</dbReference>
<dbReference type="Proteomes" id="UP000009011">
    <property type="component" value="Chromosome"/>
</dbReference>
<gene>
    <name evidence="2" type="ordered locus">MROS_0279</name>
</gene>
<organism evidence="2 3">
    <name type="scientific">Melioribacter roseus (strain DSM 23840 / JCM 17771 / VKM B-2668 / P3M-2)</name>
    <dbReference type="NCBI Taxonomy" id="1191523"/>
    <lineage>
        <taxon>Bacteria</taxon>
        <taxon>Pseudomonadati</taxon>
        <taxon>Ignavibacteriota</taxon>
        <taxon>Ignavibacteria</taxon>
        <taxon>Ignavibacteriales</taxon>
        <taxon>Melioribacteraceae</taxon>
        <taxon>Melioribacter</taxon>
    </lineage>
</organism>
<dbReference type="Pfam" id="PF04519">
    <property type="entry name" value="Bactofilin"/>
    <property type="match status" value="1"/>
</dbReference>
<keyword evidence="3" id="KW-1185">Reference proteome</keyword>
<dbReference type="InterPro" id="IPR007607">
    <property type="entry name" value="BacA/B"/>
</dbReference>
<evidence type="ECO:0000313" key="3">
    <source>
        <dbReference type="Proteomes" id="UP000009011"/>
    </source>
</evidence>
<dbReference type="STRING" id="1191523.MROS_0279"/>
<evidence type="ECO:0008006" key="4">
    <source>
        <dbReference type="Google" id="ProtNLM"/>
    </source>
</evidence>
<dbReference type="PANTHER" id="PTHR35024">
    <property type="entry name" value="HYPOTHETICAL CYTOSOLIC PROTEIN"/>
    <property type="match status" value="1"/>
</dbReference>
<sequence length="122" mass="13109">MALKKEIHEEEVSIISNGVRIEGNINSEGNVRIDGIVKGNLSVNGNLTMGEQAQVIGEIKARNVITNGKVEGKIIAAEKLRLESKAVIKGDIVSRVLIVEEGAVFDGNSSMNASKQPDEKKQ</sequence>
<name>I6ZWT7_MELRP</name>
<evidence type="ECO:0000313" key="2">
    <source>
        <dbReference type="EMBL" id="AFN73523.1"/>
    </source>
</evidence>